<comment type="caution">
    <text evidence="1">The sequence shown here is derived from an EMBL/GenBank/DDBJ whole genome shotgun (WGS) entry which is preliminary data.</text>
</comment>
<dbReference type="AlphaFoldDB" id="A0AAV4MCW7"/>
<dbReference type="Proteomes" id="UP001054945">
    <property type="component" value="Unassembled WGS sequence"/>
</dbReference>
<gene>
    <name evidence="1" type="ORF">CEXT_248391</name>
</gene>
<evidence type="ECO:0000313" key="1">
    <source>
        <dbReference type="EMBL" id="GIX70297.1"/>
    </source>
</evidence>
<evidence type="ECO:0000313" key="2">
    <source>
        <dbReference type="Proteomes" id="UP001054945"/>
    </source>
</evidence>
<organism evidence="1 2">
    <name type="scientific">Caerostris extrusa</name>
    <name type="common">Bark spider</name>
    <name type="synonym">Caerostris bankana</name>
    <dbReference type="NCBI Taxonomy" id="172846"/>
    <lineage>
        <taxon>Eukaryota</taxon>
        <taxon>Metazoa</taxon>
        <taxon>Ecdysozoa</taxon>
        <taxon>Arthropoda</taxon>
        <taxon>Chelicerata</taxon>
        <taxon>Arachnida</taxon>
        <taxon>Araneae</taxon>
        <taxon>Araneomorphae</taxon>
        <taxon>Entelegynae</taxon>
        <taxon>Araneoidea</taxon>
        <taxon>Araneidae</taxon>
        <taxon>Caerostris</taxon>
    </lineage>
</organism>
<name>A0AAV4MCW7_CAEEX</name>
<proteinExistence type="predicted"/>
<keyword evidence="2" id="KW-1185">Reference proteome</keyword>
<reference evidence="1 2" key="1">
    <citation type="submission" date="2021-06" db="EMBL/GenBank/DDBJ databases">
        <title>Caerostris extrusa draft genome.</title>
        <authorList>
            <person name="Kono N."/>
            <person name="Arakawa K."/>
        </authorList>
    </citation>
    <scope>NUCLEOTIDE SEQUENCE [LARGE SCALE GENOMIC DNA]</scope>
</reference>
<accession>A0AAV4MCW7</accession>
<dbReference type="EMBL" id="BPLR01002129">
    <property type="protein sequence ID" value="GIX70297.1"/>
    <property type="molecule type" value="Genomic_DNA"/>
</dbReference>
<sequence length="113" mass="13184">MQSQKPSPQMTLSKTFRARKEIYDPLTTLQCHTRLATSYPKYSLANIHVPLQCSVTNRNSSPIHEKVLLKAIKEDGLYHQPEEYYATRRSWFCLSLDRVTCQVLFMCHSSRAY</sequence>
<protein>
    <submittedName>
        <fullName evidence="1">Uncharacterized protein</fullName>
    </submittedName>
</protein>